<comment type="caution">
    <text evidence="6">The sequence shown here is derived from an EMBL/GenBank/DDBJ whole genome shotgun (WGS) entry which is preliminary data.</text>
</comment>
<dbReference type="GO" id="GO:0010420">
    <property type="term" value="F:polyprenyldihydroxybenzoate methyltransferase activity"/>
    <property type="evidence" value="ECO:0007669"/>
    <property type="project" value="InterPro"/>
</dbReference>
<dbReference type="AlphaFoldDB" id="A0A6L2QE07"/>
<evidence type="ECO:0000256" key="2">
    <source>
        <dbReference type="ARBA" id="ARBA00022679"/>
    </source>
</evidence>
<dbReference type="PANTHER" id="PTHR43464:SF19">
    <property type="entry name" value="UBIQUINONE BIOSYNTHESIS O-METHYLTRANSFERASE, MITOCHONDRIAL"/>
    <property type="match status" value="1"/>
</dbReference>
<dbReference type="InterPro" id="IPR010233">
    <property type="entry name" value="UbiG_MeTrfase"/>
</dbReference>
<protein>
    <recommendedName>
        <fullName evidence="5">PDZ domain-containing protein</fullName>
    </recommendedName>
</protein>
<evidence type="ECO:0000256" key="3">
    <source>
        <dbReference type="ARBA" id="ARBA00022688"/>
    </source>
</evidence>
<dbReference type="PANTHER" id="PTHR43464">
    <property type="entry name" value="METHYLTRANSFERASE"/>
    <property type="match status" value="1"/>
</dbReference>
<keyword evidence="1" id="KW-0489">Methyltransferase</keyword>
<name>A0A6L2QE07_COPFO</name>
<dbReference type="PROSITE" id="PS50106">
    <property type="entry name" value="PDZ"/>
    <property type="match status" value="1"/>
</dbReference>
<feature type="domain" description="PDZ" evidence="5">
    <location>
        <begin position="14"/>
        <end position="92"/>
    </location>
</feature>
<dbReference type="NCBIfam" id="TIGR01983">
    <property type="entry name" value="UbiG"/>
    <property type="match status" value="1"/>
</dbReference>
<evidence type="ECO:0000256" key="4">
    <source>
        <dbReference type="ARBA" id="ARBA00022691"/>
    </source>
</evidence>
<dbReference type="InterPro" id="IPR029063">
    <property type="entry name" value="SAM-dependent_MTases_sf"/>
</dbReference>
<dbReference type="InterPro" id="IPR036034">
    <property type="entry name" value="PDZ_sf"/>
</dbReference>
<proteinExistence type="predicted"/>
<accession>A0A6L2QE07</accession>
<dbReference type="SUPFAM" id="SSF53335">
    <property type="entry name" value="S-adenosyl-L-methionine-dependent methyltransferases"/>
    <property type="match status" value="1"/>
</dbReference>
<dbReference type="SMART" id="SM00735">
    <property type="entry name" value="ZM"/>
    <property type="match status" value="1"/>
</dbReference>
<evidence type="ECO:0000259" key="5">
    <source>
        <dbReference type="PROSITE" id="PS50106"/>
    </source>
</evidence>
<sequence>MSAGIGGAKPHTLGVTLRRPSPNTPWGIRIVGGADTGSAIVITRAHEGGEVRCGDIIKKIAEYDARDLRHEDAQTLFRNAGNTISFVIEREASTAAIRPAPPAPVAGGVPTPFVAAPTSSASSPKPFVNSAASLSPVSKPLNRVPSPIVFPPPLPSSQDFNFQLTAKPHVQFRPTEAGVFDEHDEELTAIANQPYRTTPLVLPGAKVKKEAPPTSSYLRHHPNPKFRAPPSHYDTSAEVLMKQKVADSVLQRVAGEEGAAGKQVVHKQFNSPIGLYSDQNITETIQSQTGITPLRKTLSYDPAKSETFRALQEAELGDTVQELTAPAQTRVFSPSAQHKRAPGPQPYQQKVPAGSIYNTNSVGYTEEYIHQSGSFKRLMNQVLGESERQKCFPSTCFLSDPRKLKLLGAWLRLSDGWTRYFQQSSGMFLTECGSTTCLKQEAHQHGRSTVDVHDIGRYNELASRWWDERGEMKALHALNKLRVPFVRDGLLNVGQIDLTQWQGPQPLHGMKILEVGCGGGILTEPLARIGASVTGIDASQSMIDTACLHACEDPSVSNSITYICGTIEEHANEHKEFYDAVVASEVLEHVVRKDLFLDACVSSLKCGGSIFITTLNRTVLMWALGIVLAEYVLRLVPQGIHELDKCVKPHEAEALLEKCEYTEV</sequence>
<dbReference type="InterPro" id="IPR013216">
    <property type="entry name" value="Methyltransf_11"/>
</dbReference>
<dbReference type="GO" id="GO:0005739">
    <property type="term" value="C:mitochondrion"/>
    <property type="evidence" value="ECO:0007669"/>
    <property type="project" value="TreeGrafter"/>
</dbReference>
<dbReference type="InterPro" id="IPR006643">
    <property type="entry name" value="Zasp-like_motif"/>
</dbReference>
<dbReference type="FunCoup" id="A0A6L2QE07">
    <property type="interactions" value="4"/>
</dbReference>
<dbReference type="SUPFAM" id="SSF50156">
    <property type="entry name" value="PDZ domain-like"/>
    <property type="match status" value="1"/>
</dbReference>
<keyword evidence="7" id="KW-1185">Reference proteome</keyword>
<dbReference type="Gene3D" id="3.40.50.150">
    <property type="entry name" value="Vaccinia Virus protein VP39"/>
    <property type="match status" value="1"/>
</dbReference>
<dbReference type="GO" id="GO:0061542">
    <property type="term" value="F:3-demethylubiquinol 3-O-methyltransferase activity"/>
    <property type="evidence" value="ECO:0007669"/>
    <property type="project" value="InterPro"/>
</dbReference>
<dbReference type="CDD" id="cd02440">
    <property type="entry name" value="AdoMet_MTases"/>
    <property type="match status" value="1"/>
</dbReference>
<dbReference type="SMART" id="SM00228">
    <property type="entry name" value="PDZ"/>
    <property type="match status" value="1"/>
</dbReference>
<evidence type="ECO:0000313" key="6">
    <source>
        <dbReference type="EMBL" id="GFG40417.1"/>
    </source>
</evidence>
<organism evidence="6 7">
    <name type="scientific">Coptotermes formosanus</name>
    <name type="common">Formosan subterranean termite</name>
    <dbReference type="NCBI Taxonomy" id="36987"/>
    <lineage>
        <taxon>Eukaryota</taxon>
        <taxon>Metazoa</taxon>
        <taxon>Ecdysozoa</taxon>
        <taxon>Arthropoda</taxon>
        <taxon>Hexapoda</taxon>
        <taxon>Insecta</taxon>
        <taxon>Pterygota</taxon>
        <taxon>Neoptera</taxon>
        <taxon>Polyneoptera</taxon>
        <taxon>Dictyoptera</taxon>
        <taxon>Blattodea</taxon>
        <taxon>Blattoidea</taxon>
        <taxon>Termitoidae</taxon>
        <taxon>Rhinotermitidae</taxon>
        <taxon>Coptotermes</taxon>
    </lineage>
</organism>
<evidence type="ECO:0000313" key="7">
    <source>
        <dbReference type="Proteomes" id="UP000502823"/>
    </source>
</evidence>
<dbReference type="EMBL" id="BLKM01002051">
    <property type="protein sequence ID" value="GFG40417.1"/>
    <property type="molecule type" value="Genomic_DNA"/>
</dbReference>
<dbReference type="GO" id="GO:0032259">
    <property type="term" value="P:methylation"/>
    <property type="evidence" value="ECO:0007669"/>
    <property type="project" value="UniProtKB-KW"/>
</dbReference>
<reference evidence="7" key="1">
    <citation type="submission" date="2020-01" db="EMBL/GenBank/DDBJ databases">
        <title>Draft genome sequence of the Termite Coptotermes fromosanus.</title>
        <authorList>
            <person name="Itakura S."/>
            <person name="Yosikawa Y."/>
            <person name="Umezawa K."/>
        </authorList>
    </citation>
    <scope>NUCLEOTIDE SEQUENCE [LARGE SCALE GENOMIC DNA]</scope>
</reference>
<dbReference type="InParanoid" id="A0A6L2QE07"/>
<dbReference type="InterPro" id="IPR031847">
    <property type="entry name" value="PDLI1-4/Zasp-like_mid"/>
</dbReference>
<dbReference type="Pfam" id="PF08241">
    <property type="entry name" value="Methyltransf_11"/>
    <property type="match status" value="1"/>
</dbReference>
<dbReference type="Pfam" id="PF15936">
    <property type="entry name" value="DUF4749"/>
    <property type="match status" value="1"/>
</dbReference>
<keyword evidence="2" id="KW-0808">Transferase</keyword>
<dbReference type="InterPro" id="IPR001478">
    <property type="entry name" value="PDZ"/>
</dbReference>
<keyword evidence="3" id="KW-0831">Ubiquinone biosynthesis</keyword>
<keyword evidence="4" id="KW-0949">S-adenosyl-L-methionine</keyword>
<dbReference type="OrthoDB" id="445995at2759"/>
<dbReference type="Proteomes" id="UP000502823">
    <property type="component" value="Unassembled WGS sequence"/>
</dbReference>
<evidence type="ECO:0000256" key="1">
    <source>
        <dbReference type="ARBA" id="ARBA00022603"/>
    </source>
</evidence>
<gene>
    <name evidence="6" type="ORF">Cfor_01586</name>
</gene>
<dbReference type="Gene3D" id="2.30.42.10">
    <property type="match status" value="1"/>
</dbReference>